<dbReference type="PANTHER" id="PTHR43877">
    <property type="entry name" value="AMINOALKYLPHOSPHONATE N-ACETYLTRANSFERASE-RELATED-RELATED"/>
    <property type="match status" value="1"/>
</dbReference>
<dbReference type="InterPro" id="IPR050832">
    <property type="entry name" value="Bact_Acetyltransf"/>
</dbReference>
<proteinExistence type="predicted"/>
<keyword evidence="1 4" id="KW-0808">Transferase</keyword>
<evidence type="ECO:0000256" key="2">
    <source>
        <dbReference type="ARBA" id="ARBA00023315"/>
    </source>
</evidence>
<dbReference type="STRING" id="281090.Lxx07920"/>
<dbReference type="HOGENOM" id="CLU_013985_32_1_11"/>
<dbReference type="eggNOG" id="COG1247">
    <property type="taxonomic scope" value="Bacteria"/>
</dbReference>
<dbReference type="GO" id="GO:0016747">
    <property type="term" value="F:acyltransferase activity, transferring groups other than amino-acyl groups"/>
    <property type="evidence" value="ECO:0007669"/>
    <property type="project" value="InterPro"/>
</dbReference>
<organism evidence="4 5">
    <name type="scientific">Leifsonia xyli subsp. xyli (strain CTCB07)</name>
    <dbReference type="NCBI Taxonomy" id="281090"/>
    <lineage>
        <taxon>Bacteria</taxon>
        <taxon>Bacillati</taxon>
        <taxon>Actinomycetota</taxon>
        <taxon>Actinomycetes</taxon>
        <taxon>Micrococcales</taxon>
        <taxon>Microbacteriaceae</taxon>
        <taxon>Leifsonia</taxon>
    </lineage>
</organism>
<dbReference type="SUPFAM" id="SSF55729">
    <property type="entry name" value="Acyl-CoA N-acyltransferases (Nat)"/>
    <property type="match status" value="1"/>
</dbReference>
<keyword evidence="2" id="KW-0012">Acyltransferase</keyword>
<dbReference type="Pfam" id="PF00583">
    <property type="entry name" value="Acetyltransf_1"/>
    <property type="match status" value="1"/>
</dbReference>
<feature type="domain" description="N-acetyltransferase" evidence="3">
    <location>
        <begin position="1"/>
        <end position="141"/>
    </location>
</feature>
<dbReference type="InterPro" id="IPR016181">
    <property type="entry name" value="Acyl_CoA_acyltransferase"/>
</dbReference>
<evidence type="ECO:0000313" key="4">
    <source>
        <dbReference type="EMBL" id="AAT88702.1"/>
    </source>
</evidence>
<dbReference type="Proteomes" id="UP000001306">
    <property type="component" value="Chromosome"/>
</dbReference>
<protein>
    <submittedName>
        <fullName evidence="4">Acetyltransferase</fullName>
    </submittedName>
</protein>
<dbReference type="PROSITE" id="PS51186">
    <property type="entry name" value="GNAT"/>
    <property type="match status" value="1"/>
</dbReference>
<evidence type="ECO:0000256" key="1">
    <source>
        <dbReference type="ARBA" id="ARBA00022679"/>
    </source>
</evidence>
<dbReference type="KEGG" id="lxx:Lxx07920"/>
<keyword evidence="5" id="KW-1185">Reference proteome</keyword>
<reference evidence="4 5" key="1">
    <citation type="journal article" date="2004" name="Mol. Plant Microbe Interact.">
        <title>The genome sequence of the Gram-positive sugarcane pathogen Leifsonia xyli subsp. xyli.</title>
        <authorList>
            <person name="Monteiro-Vitorello C.B."/>
            <person name="Camargo L.E.A."/>
            <person name="Van Sluys M.A."/>
            <person name="Kitajima J.P."/>
            <person name="Truffi D."/>
            <person name="do Amaral A.M."/>
            <person name="Harakava R."/>
            <person name="de Oliveira J.C.F."/>
            <person name="Wood D."/>
            <person name="de Oliveira M.C."/>
            <person name="Miyaki C.Y."/>
            <person name="Takita M.A."/>
            <person name="da Silva A.C.R."/>
            <person name="Furlan L.R."/>
            <person name="Carraro D.M."/>
            <person name="Camarotte G."/>
            <person name="Almeida N.F. Jr."/>
            <person name="Carrer H."/>
            <person name="Coutinho L.L."/>
            <person name="El-Dorry H.A."/>
            <person name="Ferro M.I.T."/>
            <person name="Gagliardi P.R."/>
            <person name="Giglioti E."/>
            <person name="Goldman M.H.S."/>
            <person name="Goldman G.H."/>
            <person name="Kimura E.T."/>
            <person name="Ferro E.S."/>
            <person name="Kuramae E.E."/>
            <person name="Lemos E.G.M."/>
            <person name="Lemos M.V.F."/>
            <person name="Mauro S.M.Z."/>
            <person name="Machado M.A."/>
            <person name="Marino C.L."/>
            <person name="Menck C.F."/>
            <person name="Nunes L.R."/>
            <person name="Oliveira R.C."/>
            <person name="Pereira G.G."/>
            <person name="Siqueira W."/>
            <person name="de Souza A.A."/>
            <person name="Tsai S.M."/>
            <person name="Zanca A.S."/>
            <person name="Simpson A.J.G."/>
            <person name="Brumbley S.M."/>
            <person name="Setubal J.C."/>
        </authorList>
    </citation>
    <scope>NUCLEOTIDE SEQUENCE [LARGE SCALE GENOMIC DNA]</scope>
    <source>
        <strain evidence="4 5">CTCB07</strain>
    </source>
</reference>
<dbReference type="Gene3D" id="3.40.630.30">
    <property type="match status" value="1"/>
</dbReference>
<evidence type="ECO:0000313" key="5">
    <source>
        <dbReference type="Proteomes" id="UP000001306"/>
    </source>
</evidence>
<accession>Q6AFZ3</accession>
<dbReference type="AlphaFoldDB" id="Q6AFZ3"/>
<dbReference type="EMBL" id="AE016822">
    <property type="protein sequence ID" value="AAT88702.1"/>
    <property type="molecule type" value="Genomic_DNA"/>
</dbReference>
<dbReference type="InterPro" id="IPR000182">
    <property type="entry name" value="GNAT_dom"/>
</dbReference>
<sequence>MEDSEFFAWLDLYTGYGEFYETPVTDEKALLVWSWITDAGNPLEAYFAVDEKDTPIGLAHAREFVRPLDGNRGLYLDDLFVRPGARGAGAGAALLERLRETARERGLSVVRWITAKDNETARELYDRVAEKTKWVTYDLVP</sequence>
<gene>
    <name evidence="4" type="ordered locus">Lxx07920</name>
</gene>
<evidence type="ECO:0000259" key="3">
    <source>
        <dbReference type="PROSITE" id="PS51186"/>
    </source>
</evidence>
<name>Q6AFZ3_LEIXX</name>